<protein>
    <submittedName>
        <fullName evidence="2">Uncharacterized protein</fullName>
    </submittedName>
</protein>
<dbReference type="Proteomes" id="UP001610990">
    <property type="component" value="Unassembled WGS sequence"/>
</dbReference>
<feature type="compositionally biased region" description="Polar residues" evidence="1">
    <location>
        <begin position="1"/>
        <end position="14"/>
    </location>
</feature>
<dbReference type="EMBL" id="JBIRGH010000011">
    <property type="protein sequence ID" value="MFH8586602.1"/>
    <property type="molecule type" value="Genomic_DNA"/>
</dbReference>
<evidence type="ECO:0000313" key="2">
    <source>
        <dbReference type="EMBL" id="MFH8586602.1"/>
    </source>
</evidence>
<dbReference type="RefSeq" id="WP_367435753.1">
    <property type="nucleotide sequence ID" value="NZ_CP108413.1"/>
</dbReference>
<sequence length="67" mass="7085">MNAPSPTARPSPSNRPGGITVFRRVEPAGATAAFTGLPRAAGDGRSPLPVGCPSAERRSLRHEQRHR</sequence>
<feature type="region of interest" description="Disordered" evidence="1">
    <location>
        <begin position="1"/>
        <end position="20"/>
    </location>
</feature>
<comment type="caution">
    <text evidence="2">The sequence shown here is derived from an EMBL/GenBank/DDBJ whole genome shotgun (WGS) entry which is preliminary data.</text>
</comment>
<keyword evidence="3" id="KW-1185">Reference proteome</keyword>
<name>A0ABW7RFS9_9ACTN</name>
<accession>A0ABW7RFS9</accession>
<feature type="region of interest" description="Disordered" evidence="1">
    <location>
        <begin position="35"/>
        <end position="67"/>
    </location>
</feature>
<reference evidence="2 3" key="1">
    <citation type="submission" date="2024-10" db="EMBL/GenBank/DDBJ databases">
        <title>The Natural Products Discovery Center: Release of the First 8490 Sequenced Strains for Exploring Actinobacteria Biosynthetic Diversity.</title>
        <authorList>
            <person name="Kalkreuter E."/>
            <person name="Kautsar S.A."/>
            <person name="Yang D."/>
            <person name="Bader C.D."/>
            <person name="Teijaro C.N."/>
            <person name="Fluegel L."/>
            <person name="Davis C.M."/>
            <person name="Simpson J.R."/>
            <person name="Lauterbach L."/>
            <person name="Steele A.D."/>
            <person name="Gui C."/>
            <person name="Meng S."/>
            <person name="Li G."/>
            <person name="Viehrig K."/>
            <person name="Ye F."/>
            <person name="Su P."/>
            <person name="Kiefer A.F."/>
            <person name="Nichols A."/>
            <person name="Cepeda A.J."/>
            <person name="Yan W."/>
            <person name="Fan B."/>
            <person name="Jiang Y."/>
            <person name="Adhikari A."/>
            <person name="Zheng C.-J."/>
            <person name="Schuster L."/>
            <person name="Cowan T.M."/>
            <person name="Smanski M.J."/>
            <person name="Chevrette M.G."/>
            <person name="De Carvalho L.P.S."/>
            <person name="Shen B."/>
        </authorList>
    </citation>
    <scope>NUCLEOTIDE SEQUENCE [LARGE SCALE GENOMIC DNA]</scope>
    <source>
        <strain evidence="2 3">NPDC018013</strain>
    </source>
</reference>
<organism evidence="2 3">
    <name type="scientific">Streptomyces celluloflavus</name>
    <dbReference type="NCBI Taxonomy" id="58344"/>
    <lineage>
        <taxon>Bacteria</taxon>
        <taxon>Bacillati</taxon>
        <taxon>Actinomycetota</taxon>
        <taxon>Actinomycetes</taxon>
        <taxon>Kitasatosporales</taxon>
        <taxon>Streptomycetaceae</taxon>
        <taxon>Streptomyces</taxon>
    </lineage>
</organism>
<gene>
    <name evidence="2" type="ORF">ACH4GP_19750</name>
</gene>
<feature type="compositionally biased region" description="Basic and acidic residues" evidence="1">
    <location>
        <begin position="55"/>
        <end position="67"/>
    </location>
</feature>
<evidence type="ECO:0000313" key="3">
    <source>
        <dbReference type="Proteomes" id="UP001610990"/>
    </source>
</evidence>
<evidence type="ECO:0000256" key="1">
    <source>
        <dbReference type="SAM" id="MobiDB-lite"/>
    </source>
</evidence>
<proteinExistence type="predicted"/>